<dbReference type="PANTHER" id="PTHR31827">
    <property type="entry name" value="EMB|CAB89363.1"/>
    <property type="match status" value="1"/>
</dbReference>
<dbReference type="EMBL" id="JNBR01000086">
    <property type="protein sequence ID" value="OQR98348.1"/>
    <property type="molecule type" value="Genomic_DNA"/>
</dbReference>
<feature type="domain" description="WRKY19-like zinc finger" evidence="1">
    <location>
        <begin position="108"/>
        <end position="129"/>
    </location>
</feature>
<accession>A0A1V9ZK34</accession>
<evidence type="ECO:0000259" key="1">
    <source>
        <dbReference type="Pfam" id="PF24906"/>
    </source>
</evidence>
<proteinExistence type="predicted"/>
<keyword evidence="3" id="KW-1185">Reference proteome</keyword>
<dbReference type="Proteomes" id="UP000243579">
    <property type="component" value="Unassembled WGS sequence"/>
</dbReference>
<dbReference type="InterPro" id="IPR056866">
    <property type="entry name" value="Znf_WRKY19"/>
</dbReference>
<evidence type="ECO:0000313" key="2">
    <source>
        <dbReference type="EMBL" id="OQR98348.1"/>
    </source>
</evidence>
<organism evidence="2 3">
    <name type="scientific">Achlya hypogyna</name>
    <name type="common">Oomycete</name>
    <name type="synonym">Protoachlya hypogyna</name>
    <dbReference type="NCBI Taxonomy" id="1202772"/>
    <lineage>
        <taxon>Eukaryota</taxon>
        <taxon>Sar</taxon>
        <taxon>Stramenopiles</taxon>
        <taxon>Oomycota</taxon>
        <taxon>Saprolegniomycetes</taxon>
        <taxon>Saprolegniales</taxon>
        <taxon>Achlyaceae</taxon>
        <taxon>Achlya</taxon>
    </lineage>
</organism>
<dbReference type="STRING" id="1202772.A0A1V9ZK34"/>
<evidence type="ECO:0000313" key="3">
    <source>
        <dbReference type="Proteomes" id="UP000243579"/>
    </source>
</evidence>
<dbReference type="AlphaFoldDB" id="A0A1V9ZK34"/>
<protein>
    <recommendedName>
        <fullName evidence="1">WRKY19-like zinc finger domain-containing protein</fullName>
    </recommendedName>
</protein>
<dbReference type="OrthoDB" id="72030at2759"/>
<reference evidence="2 3" key="1">
    <citation type="journal article" date="2014" name="Genome Biol. Evol.">
        <title>The secreted proteins of Achlya hypogyna and Thraustotheca clavata identify the ancestral oomycete secretome and reveal gene acquisitions by horizontal gene transfer.</title>
        <authorList>
            <person name="Misner I."/>
            <person name="Blouin N."/>
            <person name="Leonard G."/>
            <person name="Richards T.A."/>
            <person name="Lane C.E."/>
        </authorList>
    </citation>
    <scope>NUCLEOTIDE SEQUENCE [LARGE SCALE GENOMIC DNA]</scope>
    <source>
        <strain evidence="2 3">ATCC 48635</strain>
    </source>
</reference>
<dbReference type="Pfam" id="PF24906">
    <property type="entry name" value="Zf_WRKY19"/>
    <property type="match status" value="1"/>
</dbReference>
<comment type="caution">
    <text evidence="2">The sequence shown here is derived from an EMBL/GenBank/DDBJ whole genome shotgun (WGS) entry which is preliminary data.</text>
</comment>
<dbReference type="PANTHER" id="PTHR31827:SF1">
    <property type="entry name" value="EMB|CAB89363.1"/>
    <property type="match status" value="1"/>
</dbReference>
<sequence>MTSSNLQCCFNACANAALDAVTRKCHFHRNRSKCAVTDCWNQVYARGRCVGHGGRKPCAFAGCQAKARCGLFCTRHSTKSQVKQTCEVLGCGRSAHAKGMCLRHGRTRVCRVDGCETLARKGGHCWSHGKQLQQPTVDAALSDFADDDDDADLVDALMPLWAAESAKASLDTSILDLLIQLGPVVSV</sequence>
<gene>
    <name evidence="2" type="ORF">ACHHYP_08716</name>
</gene>
<name>A0A1V9ZK34_ACHHY</name>